<evidence type="ECO:0000256" key="6">
    <source>
        <dbReference type="ARBA" id="ARBA00022723"/>
    </source>
</evidence>
<dbReference type="GO" id="GO:0008270">
    <property type="term" value="F:zinc ion binding"/>
    <property type="evidence" value="ECO:0007669"/>
    <property type="project" value="UniProtKB-UniRule"/>
</dbReference>
<name>A0A2Z4Y8K3_SUMC1</name>
<feature type="transmembrane region" description="Helical" evidence="12">
    <location>
        <begin position="33"/>
        <end position="52"/>
    </location>
</feature>
<dbReference type="PANTHER" id="PTHR43221">
    <property type="entry name" value="PROTEASE HTPX"/>
    <property type="match status" value="1"/>
</dbReference>
<dbReference type="Pfam" id="PF01435">
    <property type="entry name" value="Peptidase_M48"/>
    <property type="match status" value="1"/>
</dbReference>
<keyword evidence="3 12" id="KW-1003">Cell membrane</keyword>
<evidence type="ECO:0000256" key="11">
    <source>
        <dbReference type="ARBA" id="ARBA00023136"/>
    </source>
</evidence>
<evidence type="ECO:0000256" key="10">
    <source>
        <dbReference type="ARBA" id="ARBA00023049"/>
    </source>
</evidence>
<gene>
    <name evidence="12" type="primary">htpX</name>
    <name evidence="14" type="ORF">BRCON_1988</name>
</gene>
<dbReference type="HAMAP" id="MF_00188">
    <property type="entry name" value="Pept_M48_protease_HtpX"/>
    <property type="match status" value="1"/>
</dbReference>
<feature type="active site" evidence="12">
    <location>
        <position position="136"/>
    </location>
</feature>
<proteinExistence type="inferred from homology"/>
<keyword evidence="7 12" id="KW-0378">Hydrolase</keyword>
<feature type="binding site" evidence="12">
    <location>
        <position position="213"/>
    </location>
    <ligand>
        <name>Zn(2+)</name>
        <dbReference type="ChEBI" id="CHEBI:29105"/>
        <note>catalytic</note>
    </ligand>
</feature>
<dbReference type="EC" id="3.4.24.-" evidence="12"/>
<evidence type="ECO:0000256" key="1">
    <source>
        <dbReference type="ARBA" id="ARBA00004651"/>
    </source>
</evidence>
<dbReference type="AlphaFoldDB" id="A0A2Z4Y8K3"/>
<evidence type="ECO:0000256" key="2">
    <source>
        <dbReference type="ARBA" id="ARBA00009779"/>
    </source>
</evidence>
<organism evidence="14 15">
    <name type="scientific">Sumerlaea chitinivorans</name>
    <dbReference type="NCBI Taxonomy" id="2250252"/>
    <lineage>
        <taxon>Bacteria</taxon>
        <taxon>Candidatus Sumerlaeota</taxon>
        <taxon>Candidatus Sumerlaeia</taxon>
        <taxon>Candidatus Sumerlaeales</taxon>
        <taxon>Candidatus Sumerlaeaceae</taxon>
        <taxon>Candidatus Sumerlaea</taxon>
    </lineage>
</organism>
<dbReference type="CDD" id="cd07336">
    <property type="entry name" value="M48B_HtpX_like"/>
    <property type="match status" value="1"/>
</dbReference>
<dbReference type="GO" id="GO:0004222">
    <property type="term" value="F:metalloendopeptidase activity"/>
    <property type="evidence" value="ECO:0007669"/>
    <property type="project" value="UniProtKB-UniRule"/>
</dbReference>
<comment type="similarity">
    <text evidence="2 12">Belongs to the peptidase M48B family.</text>
</comment>
<evidence type="ECO:0000256" key="3">
    <source>
        <dbReference type="ARBA" id="ARBA00022475"/>
    </source>
</evidence>
<dbReference type="KEGG" id="schv:BRCON_1988"/>
<evidence type="ECO:0000256" key="4">
    <source>
        <dbReference type="ARBA" id="ARBA00022670"/>
    </source>
</evidence>
<feature type="binding site" evidence="12">
    <location>
        <position position="135"/>
    </location>
    <ligand>
        <name>Zn(2+)</name>
        <dbReference type="ChEBI" id="CHEBI:29105"/>
        <note>catalytic</note>
    </ligand>
</feature>
<keyword evidence="8 12" id="KW-0862">Zinc</keyword>
<evidence type="ECO:0000313" key="14">
    <source>
        <dbReference type="EMBL" id="AXA36765.1"/>
    </source>
</evidence>
<evidence type="ECO:0000256" key="5">
    <source>
        <dbReference type="ARBA" id="ARBA00022692"/>
    </source>
</evidence>
<evidence type="ECO:0000256" key="8">
    <source>
        <dbReference type="ARBA" id="ARBA00022833"/>
    </source>
</evidence>
<dbReference type="Gene3D" id="3.30.2010.10">
    <property type="entry name" value="Metalloproteases ('zincins'), catalytic domain"/>
    <property type="match status" value="1"/>
</dbReference>
<protein>
    <recommendedName>
        <fullName evidence="12">Protease HtpX homolog</fullName>
        <ecNumber evidence="12">3.4.24.-</ecNumber>
    </recommendedName>
</protein>
<dbReference type="EMBL" id="CP030759">
    <property type="protein sequence ID" value="AXA36765.1"/>
    <property type="molecule type" value="Genomic_DNA"/>
</dbReference>
<accession>A0A2Z4Y8K3</accession>
<evidence type="ECO:0000313" key="15">
    <source>
        <dbReference type="Proteomes" id="UP000262583"/>
    </source>
</evidence>
<dbReference type="PANTHER" id="PTHR43221:SF1">
    <property type="entry name" value="PROTEASE HTPX"/>
    <property type="match status" value="1"/>
</dbReference>
<dbReference type="Proteomes" id="UP000262583">
    <property type="component" value="Chromosome"/>
</dbReference>
<dbReference type="InterPro" id="IPR050083">
    <property type="entry name" value="HtpX_protease"/>
</dbReference>
<evidence type="ECO:0000256" key="7">
    <source>
        <dbReference type="ARBA" id="ARBA00022801"/>
    </source>
</evidence>
<reference evidence="14 15" key="1">
    <citation type="submission" date="2018-05" db="EMBL/GenBank/DDBJ databases">
        <title>A metagenomic window into the 2 km-deep terrestrial subsurface aquifer revealed taxonomically and functionally diverse microbial community comprising novel uncultured bacterial lineages.</title>
        <authorList>
            <person name="Kadnikov V.V."/>
            <person name="Mardanov A.V."/>
            <person name="Beletsky A.V."/>
            <person name="Banks D."/>
            <person name="Pimenov N.V."/>
            <person name="Frank Y.A."/>
            <person name="Karnachuk O.V."/>
            <person name="Ravin N.V."/>
        </authorList>
    </citation>
    <scope>NUCLEOTIDE SEQUENCE [LARGE SCALE GENOMIC DNA]</scope>
    <source>
        <strain evidence="14">BY</strain>
    </source>
</reference>
<keyword evidence="5 12" id="KW-0812">Transmembrane</keyword>
<comment type="cofactor">
    <cofactor evidence="12">
        <name>Zn(2+)</name>
        <dbReference type="ChEBI" id="CHEBI:29105"/>
    </cofactor>
    <text evidence="12">Binds 1 zinc ion per subunit.</text>
</comment>
<evidence type="ECO:0000256" key="9">
    <source>
        <dbReference type="ARBA" id="ARBA00022989"/>
    </source>
</evidence>
<evidence type="ECO:0000259" key="13">
    <source>
        <dbReference type="Pfam" id="PF01435"/>
    </source>
</evidence>
<keyword evidence="9 12" id="KW-1133">Transmembrane helix</keyword>
<evidence type="ECO:0000256" key="12">
    <source>
        <dbReference type="HAMAP-Rule" id="MF_00188"/>
    </source>
</evidence>
<sequence>MNMMKTYLLLLLMTAILTGFGWALDYFLGGGGRFVWIFFFIAIVMNWVTYFFSDKIVLAMYGARPLSESEAPQLHEMLGRLAQRAGIPKPPLYLVPVEVPNAFATGRSPQRAAVAVTEGLLRAMTPEQIEGVLAHELGHIRHRDTLVATIAATLTAAISMASSSARWGLLLGGGRRDSEGNSNPLGLILVILMTILAPIIAMLVQMAISRSREYAADEFAARTTGNPEGLASALERLELIAQRMPMEELAATENLWIVSPLSGEEVASWFSTHPPTHKRIARLRQLARELSIGRMH</sequence>
<keyword evidence="11 12" id="KW-0472">Membrane</keyword>
<dbReference type="InterPro" id="IPR001915">
    <property type="entry name" value="Peptidase_M48"/>
</dbReference>
<comment type="subcellular location">
    <subcellularLocation>
        <location evidence="1 12">Cell membrane</location>
        <topology evidence="1 12">Multi-pass membrane protein</topology>
    </subcellularLocation>
</comment>
<feature type="domain" description="Peptidase M48" evidence="13">
    <location>
        <begin position="69"/>
        <end position="286"/>
    </location>
</feature>
<dbReference type="GO" id="GO:0006508">
    <property type="term" value="P:proteolysis"/>
    <property type="evidence" value="ECO:0007669"/>
    <property type="project" value="UniProtKB-KW"/>
</dbReference>
<feature type="transmembrane region" description="Helical" evidence="12">
    <location>
        <begin position="185"/>
        <end position="204"/>
    </location>
</feature>
<feature type="transmembrane region" description="Helical" evidence="12">
    <location>
        <begin position="146"/>
        <end position="165"/>
    </location>
</feature>
<keyword evidence="6 12" id="KW-0479">Metal-binding</keyword>
<dbReference type="InterPro" id="IPR022919">
    <property type="entry name" value="Pept_M48_protease_HtpX"/>
</dbReference>
<keyword evidence="10 12" id="KW-0482">Metalloprotease</keyword>
<dbReference type="GO" id="GO:0005886">
    <property type="term" value="C:plasma membrane"/>
    <property type="evidence" value="ECO:0007669"/>
    <property type="project" value="UniProtKB-SubCell"/>
</dbReference>
<keyword evidence="4 12" id="KW-0645">Protease</keyword>
<feature type="binding site" evidence="12">
    <location>
        <position position="139"/>
    </location>
    <ligand>
        <name>Zn(2+)</name>
        <dbReference type="ChEBI" id="CHEBI:29105"/>
        <note>catalytic</note>
    </ligand>
</feature>